<organism evidence="6 7">
    <name type="scientific">Kitasatospora cheerisanensis KCTC 2395</name>
    <dbReference type="NCBI Taxonomy" id="1348663"/>
    <lineage>
        <taxon>Bacteria</taxon>
        <taxon>Bacillati</taxon>
        <taxon>Actinomycetota</taxon>
        <taxon>Actinomycetes</taxon>
        <taxon>Kitasatosporales</taxon>
        <taxon>Streptomycetaceae</taxon>
        <taxon>Kitasatospora</taxon>
    </lineage>
</organism>
<dbReference type="Proteomes" id="UP000027178">
    <property type="component" value="Unassembled WGS sequence"/>
</dbReference>
<comment type="similarity">
    <text evidence="3">Belongs to the aldehyde dehydrogenase family.</text>
</comment>
<comment type="caution">
    <text evidence="6">The sequence shown here is derived from an EMBL/GenBank/DDBJ whole genome shotgun (WGS) entry which is preliminary data.</text>
</comment>
<reference evidence="6 7" key="1">
    <citation type="submission" date="2014-05" db="EMBL/GenBank/DDBJ databases">
        <title>Draft Genome Sequence of Kitasatospora cheerisanensis KCTC 2395.</title>
        <authorList>
            <person name="Nam D.H."/>
        </authorList>
    </citation>
    <scope>NUCLEOTIDE SEQUENCE [LARGE SCALE GENOMIC DNA]</scope>
    <source>
        <strain evidence="6 7">KCTC 2395</strain>
    </source>
</reference>
<feature type="domain" description="Aldehyde dehydrogenase" evidence="5">
    <location>
        <begin position="11"/>
        <end position="187"/>
    </location>
</feature>
<keyword evidence="7" id="KW-1185">Reference proteome</keyword>
<evidence type="ECO:0000256" key="4">
    <source>
        <dbReference type="SAM" id="MobiDB-lite"/>
    </source>
</evidence>
<feature type="active site" evidence="2">
    <location>
        <position position="95"/>
    </location>
</feature>
<dbReference type="AlphaFoldDB" id="A0A066ZAY2"/>
<evidence type="ECO:0000313" key="6">
    <source>
        <dbReference type="EMBL" id="KDN87290.1"/>
    </source>
</evidence>
<dbReference type="InterPro" id="IPR015590">
    <property type="entry name" value="Aldehyde_DH_dom"/>
</dbReference>
<dbReference type="PATRIC" id="fig|1348663.4.peg.869"/>
<accession>A0A066ZAY2</accession>
<protein>
    <submittedName>
        <fullName evidence="6">Aldehyde dehydrogenase</fullName>
    </submittedName>
</protein>
<evidence type="ECO:0000259" key="5">
    <source>
        <dbReference type="Pfam" id="PF00171"/>
    </source>
</evidence>
<dbReference type="InterPro" id="IPR029510">
    <property type="entry name" value="Ald_DH_CS_GLU"/>
</dbReference>
<dbReference type="eggNOG" id="COG1012">
    <property type="taxonomic scope" value="Bacteria"/>
</dbReference>
<dbReference type="InterPro" id="IPR016161">
    <property type="entry name" value="Ald_DH/histidinol_DH"/>
</dbReference>
<evidence type="ECO:0000256" key="1">
    <source>
        <dbReference type="ARBA" id="ARBA00023002"/>
    </source>
</evidence>
<name>A0A066ZAY2_9ACTN</name>
<dbReference type="InterPro" id="IPR016163">
    <property type="entry name" value="Ald_DH_C"/>
</dbReference>
<feature type="region of interest" description="Disordered" evidence="4">
    <location>
        <begin position="189"/>
        <end position="220"/>
    </location>
</feature>
<dbReference type="Gene3D" id="3.40.309.10">
    <property type="entry name" value="Aldehyde Dehydrogenase, Chain A, domain 2"/>
    <property type="match status" value="1"/>
</dbReference>
<dbReference type="SUPFAM" id="SSF53720">
    <property type="entry name" value="ALDH-like"/>
    <property type="match status" value="1"/>
</dbReference>
<dbReference type="PANTHER" id="PTHR11699">
    <property type="entry name" value="ALDEHYDE DEHYDROGENASE-RELATED"/>
    <property type="match status" value="1"/>
</dbReference>
<dbReference type="EMBL" id="JNBY01000041">
    <property type="protein sequence ID" value="KDN87290.1"/>
    <property type="molecule type" value="Genomic_DNA"/>
</dbReference>
<dbReference type="Pfam" id="PF00171">
    <property type="entry name" value="Aldedh"/>
    <property type="match status" value="1"/>
</dbReference>
<keyword evidence="1 3" id="KW-0560">Oxidoreductase</keyword>
<dbReference type="Gene3D" id="3.40.605.10">
    <property type="entry name" value="Aldehyde Dehydrogenase, Chain A, domain 1"/>
    <property type="match status" value="1"/>
</dbReference>
<evidence type="ECO:0000256" key="2">
    <source>
        <dbReference type="PROSITE-ProRule" id="PRU10007"/>
    </source>
</evidence>
<evidence type="ECO:0000313" key="7">
    <source>
        <dbReference type="Proteomes" id="UP000027178"/>
    </source>
</evidence>
<gene>
    <name evidence="6" type="ORF">KCH_09170</name>
</gene>
<proteinExistence type="inferred from homology"/>
<dbReference type="GO" id="GO:0016620">
    <property type="term" value="F:oxidoreductase activity, acting on the aldehyde or oxo group of donors, NAD or NADP as acceptor"/>
    <property type="evidence" value="ECO:0007669"/>
    <property type="project" value="InterPro"/>
</dbReference>
<sequence>MELPAADGRLALRPALAAGNTVVLKPAETTPDSALLLAAHAEQALGPGVLTALPGDRETGRLLVAAGCDLIAFTGSPAGGTDVAARAGLTPVSLELGGNSPVLVLPDAPADTWQQLAAACTYNAGQSCAAPARVIVLDEAYDAAVGALAAAMAERRAGRDFGPLNNRDQAARYDRIVAASAAKTVRVAPAAPTACGGPRPSSPTCPPTTRPWSRRSSARC</sequence>
<dbReference type="PROSITE" id="PS00687">
    <property type="entry name" value="ALDEHYDE_DEHYDR_GLU"/>
    <property type="match status" value="1"/>
</dbReference>
<dbReference type="InterPro" id="IPR016162">
    <property type="entry name" value="Ald_DH_N"/>
</dbReference>
<feature type="compositionally biased region" description="Pro residues" evidence="4">
    <location>
        <begin position="200"/>
        <end position="209"/>
    </location>
</feature>
<dbReference type="HOGENOM" id="CLU_1254546_0_0_11"/>
<evidence type="ECO:0000256" key="3">
    <source>
        <dbReference type="RuleBase" id="RU003345"/>
    </source>
</evidence>